<dbReference type="InterPro" id="IPR004119">
    <property type="entry name" value="EcKL"/>
</dbReference>
<evidence type="ECO:0000313" key="2">
    <source>
        <dbReference type="EnsemblMetazoa" id="XP_008207977"/>
    </source>
</evidence>
<dbReference type="AlphaFoldDB" id="A0A7M7H5J1"/>
<dbReference type="EnsemblMetazoa" id="XM_008209755">
    <property type="protein sequence ID" value="XP_008207977"/>
    <property type="gene ID" value="LOC103316378"/>
</dbReference>
<accession>A0A7M7H5J1</accession>
<evidence type="ECO:0000313" key="3">
    <source>
        <dbReference type="Proteomes" id="UP000002358"/>
    </source>
</evidence>
<name>A0A7M7H5J1_NASVI</name>
<proteinExistence type="predicted"/>
<dbReference type="Gene3D" id="3.90.1200.10">
    <property type="match status" value="1"/>
</dbReference>
<dbReference type="GeneID" id="103316378"/>
<organism evidence="2 3">
    <name type="scientific">Nasonia vitripennis</name>
    <name type="common">Parasitic wasp</name>
    <dbReference type="NCBI Taxonomy" id="7425"/>
    <lineage>
        <taxon>Eukaryota</taxon>
        <taxon>Metazoa</taxon>
        <taxon>Ecdysozoa</taxon>
        <taxon>Arthropoda</taxon>
        <taxon>Hexapoda</taxon>
        <taxon>Insecta</taxon>
        <taxon>Pterygota</taxon>
        <taxon>Neoptera</taxon>
        <taxon>Endopterygota</taxon>
        <taxon>Hymenoptera</taxon>
        <taxon>Apocrita</taxon>
        <taxon>Proctotrupomorpha</taxon>
        <taxon>Chalcidoidea</taxon>
        <taxon>Pteromalidae</taxon>
        <taxon>Pteromalinae</taxon>
        <taxon>Nasonia</taxon>
    </lineage>
</organism>
<dbReference type="PANTHER" id="PTHR11012">
    <property type="entry name" value="PROTEIN KINASE-LIKE DOMAIN-CONTAINING"/>
    <property type="match status" value="1"/>
</dbReference>
<dbReference type="InterPro" id="IPR011009">
    <property type="entry name" value="Kinase-like_dom_sf"/>
</dbReference>
<sequence length="480" mass="55067">MRNWSNRDCVSAKSLGIASDNLKRYITALIVREQPSLLKRSERGEVVQAMSSQTVFKPPVVTNSTEIPLKPTQLHFNEAFRNTVTRSEAENLTKCAFSPDAELVDYHLRPYSEEKLGFLGSHLCLIITARRSGCDEFEKRSFFVKSIPYNIPNQAIYVEEKGVFEKEEKFFRYLVPLMTDNFKIESWAPRCYLTKDSAIVYEDMKLRGFTNRSKFFDLKTLRAAVACVARFHASSLLAEEKLNGKSIHDLYPEILRESEYKQTGRSKTWFAVAINLVVSIADQHGYYSSNIRRASECIFDAILPSKTKRNVVSHGDLWGSNLIFDGEDRCNLVDFQLLRYAPLAHDVIRLIYLTSRRELRREHEAQLLEHYYVTLRKTLVDNAFKGVMPSYEELLLGVEEQRLGAVVTVAVDHPTVMMDGKMAATIMDDPTTYEAFFFKDRKPFVDKIMSVDPEFERVVKAAVQELAEMSLIVDSLPRPT</sequence>
<dbReference type="InParanoid" id="A0A7M7H5J1"/>
<dbReference type="OrthoDB" id="7419139at2759"/>
<dbReference type="SUPFAM" id="SSF56112">
    <property type="entry name" value="Protein kinase-like (PK-like)"/>
    <property type="match status" value="1"/>
</dbReference>
<dbReference type="InterPro" id="IPR015897">
    <property type="entry name" value="CHK_kinase-like"/>
</dbReference>
<dbReference type="KEGG" id="nvi:103316378"/>
<reference evidence="2" key="1">
    <citation type="submission" date="2021-01" db="UniProtKB">
        <authorList>
            <consortium name="EnsemblMetazoa"/>
        </authorList>
    </citation>
    <scope>IDENTIFICATION</scope>
</reference>
<dbReference type="SMART" id="SM00587">
    <property type="entry name" value="CHK"/>
    <property type="match status" value="1"/>
</dbReference>
<dbReference type="RefSeq" id="XP_008207977.1">
    <property type="nucleotide sequence ID" value="XM_008209755.4"/>
</dbReference>
<dbReference type="Pfam" id="PF02958">
    <property type="entry name" value="EcKL"/>
    <property type="match status" value="1"/>
</dbReference>
<keyword evidence="3" id="KW-1185">Reference proteome</keyword>
<feature type="domain" description="CHK kinase-like" evidence="1">
    <location>
        <begin position="199"/>
        <end position="381"/>
    </location>
</feature>
<evidence type="ECO:0000259" key="1">
    <source>
        <dbReference type="SMART" id="SM00587"/>
    </source>
</evidence>
<dbReference type="Proteomes" id="UP000002358">
    <property type="component" value="Chromosome 2"/>
</dbReference>
<protein>
    <recommendedName>
        <fullName evidence="1">CHK kinase-like domain-containing protein</fullName>
    </recommendedName>
</protein>
<dbReference type="PANTHER" id="PTHR11012:SF48">
    <property type="entry name" value="CHK KINASE-LIKE DOMAIN-CONTAINING PROTEIN-RELATED"/>
    <property type="match status" value="1"/>
</dbReference>